<dbReference type="Proteomes" id="UP000248917">
    <property type="component" value="Unassembled WGS sequence"/>
</dbReference>
<accession>A0A326RVV7</accession>
<protein>
    <submittedName>
        <fullName evidence="1">Uncharacterized protein</fullName>
    </submittedName>
</protein>
<dbReference type="RefSeq" id="WP_181452588.1">
    <property type="nucleotide sequence ID" value="NZ_JBJINY010000032.1"/>
</dbReference>
<dbReference type="EMBL" id="QKTX01000004">
    <property type="protein sequence ID" value="PZV84514.1"/>
    <property type="molecule type" value="Genomic_DNA"/>
</dbReference>
<evidence type="ECO:0000313" key="1">
    <source>
        <dbReference type="EMBL" id="PZV84514.1"/>
    </source>
</evidence>
<organism evidence="1 2">
    <name type="scientific">Algoriphagus aquaeductus</name>
    <dbReference type="NCBI Taxonomy" id="475299"/>
    <lineage>
        <taxon>Bacteria</taxon>
        <taxon>Pseudomonadati</taxon>
        <taxon>Bacteroidota</taxon>
        <taxon>Cytophagia</taxon>
        <taxon>Cytophagales</taxon>
        <taxon>Cyclobacteriaceae</taxon>
        <taxon>Algoriphagus</taxon>
    </lineage>
</organism>
<keyword evidence="2" id="KW-1185">Reference proteome</keyword>
<evidence type="ECO:0000313" key="2">
    <source>
        <dbReference type="Proteomes" id="UP000248917"/>
    </source>
</evidence>
<sequence>MGVTTLKRKLKRKRQGQTERVIKIKQLSAKPVIKNVDVEAIKASFAK</sequence>
<gene>
    <name evidence="1" type="ORF">CLV31_104165</name>
</gene>
<reference evidence="1 2" key="1">
    <citation type="submission" date="2018-06" db="EMBL/GenBank/DDBJ databases">
        <title>Genomic Encyclopedia of Archaeal and Bacterial Type Strains, Phase II (KMG-II): from individual species to whole genera.</title>
        <authorList>
            <person name="Goeker M."/>
        </authorList>
    </citation>
    <scope>NUCLEOTIDE SEQUENCE [LARGE SCALE GENOMIC DNA]</scope>
    <source>
        <strain evidence="1 2">T4</strain>
    </source>
</reference>
<name>A0A326RVV7_9BACT</name>
<proteinExistence type="predicted"/>
<dbReference type="AlphaFoldDB" id="A0A326RVV7"/>
<comment type="caution">
    <text evidence="1">The sequence shown here is derived from an EMBL/GenBank/DDBJ whole genome shotgun (WGS) entry which is preliminary data.</text>
</comment>